<evidence type="ECO:0000256" key="1">
    <source>
        <dbReference type="ARBA" id="ARBA00007553"/>
    </source>
</evidence>
<protein>
    <submittedName>
        <fullName evidence="8">Peptidoglycan-recognition protein LF</fullName>
    </submittedName>
</protein>
<dbReference type="PANTHER" id="PTHR11022">
    <property type="entry name" value="PEPTIDOGLYCAN RECOGNITION PROTEIN"/>
    <property type="match status" value="1"/>
</dbReference>
<dbReference type="AlphaFoldDB" id="A0A8D8B9N7"/>
<evidence type="ECO:0000259" key="7">
    <source>
        <dbReference type="SMART" id="SM00701"/>
    </source>
</evidence>
<dbReference type="InterPro" id="IPR015510">
    <property type="entry name" value="PGRP"/>
</dbReference>
<dbReference type="CDD" id="cd06583">
    <property type="entry name" value="PGRP"/>
    <property type="match status" value="1"/>
</dbReference>
<dbReference type="Gene3D" id="3.40.80.10">
    <property type="entry name" value="Peptidoglycan recognition protein-like"/>
    <property type="match status" value="1"/>
</dbReference>
<accession>A0A8D8B9N7</accession>
<feature type="compositionally biased region" description="Basic and acidic residues" evidence="4">
    <location>
        <begin position="15"/>
        <end position="34"/>
    </location>
</feature>
<feature type="region of interest" description="Disordered" evidence="4">
    <location>
        <begin position="1"/>
        <end position="37"/>
    </location>
</feature>
<evidence type="ECO:0000259" key="6">
    <source>
        <dbReference type="SMART" id="SM00644"/>
    </source>
</evidence>
<dbReference type="InterPro" id="IPR002502">
    <property type="entry name" value="Amidase_domain"/>
</dbReference>
<dbReference type="InterPro" id="IPR036505">
    <property type="entry name" value="Amidase/PGRP_sf"/>
</dbReference>
<evidence type="ECO:0000313" key="8">
    <source>
        <dbReference type="EMBL" id="CAG6470178.1"/>
    </source>
</evidence>
<evidence type="ECO:0000256" key="4">
    <source>
        <dbReference type="SAM" id="MobiDB-lite"/>
    </source>
</evidence>
<organism evidence="8">
    <name type="scientific">Culex pipiens</name>
    <name type="common">House mosquito</name>
    <dbReference type="NCBI Taxonomy" id="7175"/>
    <lineage>
        <taxon>Eukaryota</taxon>
        <taxon>Metazoa</taxon>
        <taxon>Ecdysozoa</taxon>
        <taxon>Arthropoda</taxon>
        <taxon>Hexapoda</taxon>
        <taxon>Insecta</taxon>
        <taxon>Pterygota</taxon>
        <taxon>Neoptera</taxon>
        <taxon>Endopterygota</taxon>
        <taxon>Diptera</taxon>
        <taxon>Nematocera</taxon>
        <taxon>Culicoidea</taxon>
        <taxon>Culicidae</taxon>
        <taxon>Culicinae</taxon>
        <taxon>Culicini</taxon>
        <taxon>Culex</taxon>
        <taxon>Culex</taxon>
    </lineage>
</organism>
<dbReference type="PANTHER" id="PTHR11022:SF41">
    <property type="entry name" value="PEPTIDOGLYCAN-RECOGNITION PROTEIN LC-RELATED"/>
    <property type="match status" value="1"/>
</dbReference>
<proteinExistence type="inferred from homology"/>
<comment type="similarity">
    <text evidence="1">Belongs to the N-acetylmuramoyl-L-alanine amidase 2 family.</text>
</comment>
<dbReference type="GO" id="GO:0009253">
    <property type="term" value="P:peptidoglycan catabolic process"/>
    <property type="evidence" value="ECO:0007669"/>
    <property type="project" value="InterPro"/>
</dbReference>
<keyword evidence="5" id="KW-0812">Transmembrane</keyword>
<dbReference type="Pfam" id="PF01510">
    <property type="entry name" value="Amidase_2"/>
    <property type="match status" value="1"/>
</dbReference>
<dbReference type="SUPFAM" id="SSF55846">
    <property type="entry name" value="N-acetylmuramoyl-L-alanine amidase-like"/>
    <property type="match status" value="1"/>
</dbReference>
<keyword evidence="3" id="KW-0391">Immunity</keyword>
<dbReference type="GO" id="GO:0008745">
    <property type="term" value="F:N-acetylmuramoyl-L-alanine amidase activity"/>
    <property type="evidence" value="ECO:0007669"/>
    <property type="project" value="InterPro"/>
</dbReference>
<feature type="domain" description="N-acetylmuramoyl-L-alanine amidase" evidence="6">
    <location>
        <begin position="113"/>
        <end position="252"/>
    </location>
</feature>
<keyword evidence="5" id="KW-0472">Membrane</keyword>
<dbReference type="EMBL" id="HBUE01064678">
    <property type="protein sequence ID" value="CAG6470178.1"/>
    <property type="molecule type" value="Transcribed_RNA"/>
</dbReference>
<dbReference type="GO" id="GO:0008270">
    <property type="term" value="F:zinc ion binding"/>
    <property type="evidence" value="ECO:0007669"/>
    <property type="project" value="InterPro"/>
</dbReference>
<keyword evidence="2" id="KW-0399">Innate immunity</keyword>
<dbReference type="SMART" id="SM00644">
    <property type="entry name" value="Ami_2"/>
    <property type="match status" value="1"/>
</dbReference>
<feature type="transmembrane region" description="Helical" evidence="5">
    <location>
        <begin position="59"/>
        <end position="82"/>
    </location>
</feature>
<evidence type="ECO:0000256" key="5">
    <source>
        <dbReference type="SAM" id="Phobius"/>
    </source>
</evidence>
<evidence type="ECO:0000256" key="2">
    <source>
        <dbReference type="ARBA" id="ARBA00022588"/>
    </source>
</evidence>
<dbReference type="SMART" id="SM00701">
    <property type="entry name" value="PGRP"/>
    <property type="match status" value="1"/>
</dbReference>
<evidence type="ECO:0000256" key="3">
    <source>
        <dbReference type="ARBA" id="ARBA00022859"/>
    </source>
</evidence>
<reference evidence="8" key="1">
    <citation type="submission" date="2021-05" db="EMBL/GenBank/DDBJ databases">
        <authorList>
            <person name="Alioto T."/>
            <person name="Alioto T."/>
            <person name="Gomez Garrido J."/>
        </authorList>
    </citation>
    <scope>NUCLEOTIDE SEQUENCE</scope>
</reference>
<feature type="domain" description="Peptidoglycan recognition protein family" evidence="7">
    <location>
        <begin position="101"/>
        <end position="246"/>
    </location>
</feature>
<dbReference type="GO" id="GO:0045087">
    <property type="term" value="P:innate immune response"/>
    <property type="evidence" value="ECO:0007669"/>
    <property type="project" value="UniProtKB-KW"/>
</dbReference>
<dbReference type="InterPro" id="IPR006619">
    <property type="entry name" value="PGRP_domain_met/bac"/>
</dbReference>
<name>A0A8D8B9N7_CULPI</name>
<keyword evidence="5" id="KW-1133">Transmembrane helix</keyword>
<dbReference type="FunFam" id="3.40.80.10:FF:000001">
    <property type="entry name" value="Peptidoglycan recognition protein 1"/>
    <property type="match status" value="1"/>
</dbReference>
<sequence length="281" mass="31310">MAKNKNCEISMDKQIYSKDQDAKSGISKEHKESTSKAAEPSPFAGVLEVLARNKPILDVLSVTCLILIIASIGVVVSLVFLFGKSSPQTSTVDNFTEDNSARIVTRIEWLAQPPRETLDLLQLPVQKVIIAHTATEGCTTKSQCVFMVSRIQRFHMAPDSKNFSDIAYNFLVGADGNIYEGRGWDKRGAHTKGFNKDSICVAFIGTFNDEAASEPQLRAARRLIAMGVEQGTIDPRYQLCGQRQLAPFSSPGEKLYQQIKVWPNWSSELGPWHWEDENKMI</sequence>